<sequence length="47" mass="5437">MHQKIMTIQRAHINAELFESPSNKGLFGRDEVIWNEAKCADFGNYLL</sequence>
<dbReference type="OrthoDB" id="1264847at2"/>
<dbReference type="EMBL" id="PCPP01000001">
    <property type="protein sequence ID" value="PRB84826.1"/>
    <property type="molecule type" value="Genomic_DNA"/>
</dbReference>
<dbReference type="Proteomes" id="UP000238534">
    <property type="component" value="Unassembled WGS sequence"/>
</dbReference>
<dbReference type="AlphaFoldDB" id="A0A2S9CWK0"/>
<evidence type="ECO:0000313" key="2">
    <source>
        <dbReference type="EMBL" id="PRB87775.1"/>
    </source>
</evidence>
<proteinExistence type="predicted"/>
<keyword evidence="3" id="KW-1185">Reference proteome</keyword>
<protein>
    <submittedName>
        <fullName evidence="1">Penicillin-binding protein</fullName>
    </submittedName>
</protein>
<evidence type="ECO:0000313" key="4">
    <source>
        <dbReference type="Proteomes" id="UP000238534"/>
    </source>
</evidence>
<dbReference type="EMBL" id="PCPH01000007">
    <property type="protein sequence ID" value="PRB87775.1"/>
    <property type="molecule type" value="Genomic_DNA"/>
</dbReference>
<dbReference type="Proteomes" id="UP000238325">
    <property type="component" value="Unassembled WGS sequence"/>
</dbReference>
<organism evidence="1 4">
    <name type="scientific">Chryseobacterium culicis</name>
    <dbReference type="NCBI Taxonomy" id="680127"/>
    <lineage>
        <taxon>Bacteria</taxon>
        <taxon>Pseudomonadati</taxon>
        <taxon>Bacteroidota</taxon>
        <taxon>Flavobacteriia</taxon>
        <taxon>Flavobacteriales</taxon>
        <taxon>Weeksellaceae</taxon>
        <taxon>Chryseobacterium group</taxon>
        <taxon>Chryseobacterium</taxon>
    </lineage>
</organism>
<comment type="caution">
    <text evidence="1">The sequence shown here is derived from an EMBL/GenBank/DDBJ whole genome shotgun (WGS) entry which is preliminary data.</text>
</comment>
<name>A0A2S9CWK0_CHRCI</name>
<evidence type="ECO:0000313" key="1">
    <source>
        <dbReference type="EMBL" id="PRB84826.1"/>
    </source>
</evidence>
<accession>A0A2S9CWK0</accession>
<gene>
    <name evidence="1" type="ORF">CQ022_00645</name>
    <name evidence="2" type="ORF">CQ033_20230</name>
</gene>
<reference evidence="3 4" key="1">
    <citation type="submission" date="2017-09" db="EMBL/GenBank/DDBJ databases">
        <title>Genomic, metabolic, and phenotypic characteristics of bacterial isolates from the natural microbiome of the model nematode Caenorhabditis elegans.</title>
        <authorList>
            <person name="Zimmermann J."/>
            <person name="Obeng N."/>
            <person name="Yang W."/>
            <person name="Obeng O."/>
            <person name="Kissoyan K."/>
            <person name="Pees B."/>
            <person name="Dirksen P."/>
            <person name="Hoppner M."/>
            <person name="Franke A."/>
            <person name="Rosenstiel P."/>
            <person name="Leippe M."/>
            <person name="Dierking K."/>
            <person name="Kaleta C."/>
            <person name="Schulenburg H."/>
        </authorList>
    </citation>
    <scope>NUCLEOTIDE SEQUENCE [LARGE SCALE GENOMIC DNA]</scope>
    <source>
        <strain evidence="1 4">MYb25</strain>
        <strain evidence="2 3">MYb44</strain>
    </source>
</reference>
<evidence type="ECO:0000313" key="3">
    <source>
        <dbReference type="Proteomes" id="UP000238325"/>
    </source>
</evidence>